<accession>A0A2T8HPS2</accession>
<keyword evidence="5" id="KW-1003">Cell membrane</keyword>
<feature type="transmembrane region" description="Helical" evidence="13">
    <location>
        <begin position="223"/>
        <end position="244"/>
    </location>
</feature>
<feature type="transmembrane region" description="Helical" evidence="13">
    <location>
        <begin position="195"/>
        <end position="217"/>
    </location>
</feature>
<evidence type="ECO:0000256" key="2">
    <source>
        <dbReference type="ARBA" id="ARBA00004651"/>
    </source>
</evidence>
<keyword evidence="4 13" id="KW-0813">Transport</keyword>
<dbReference type="GO" id="GO:0046583">
    <property type="term" value="F:monoatomic cation efflux transmembrane transporter activity"/>
    <property type="evidence" value="ECO:0007669"/>
    <property type="project" value="TreeGrafter"/>
</dbReference>
<dbReference type="GO" id="GO:0010045">
    <property type="term" value="P:response to nickel cation"/>
    <property type="evidence" value="ECO:0007669"/>
    <property type="project" value="TreeGrafter"/>
</dbReference>
<keyword evidence="12" id="KW-0170">Cobalt</keyword>
<feature type="transmembrane region" description="Helical" evidence="13">
    <location>
        <begin position="58"/>
        <end position="76"/>
    </location>
</feature>
<keyword evidence="6" id="KW-0533">Nickel</keyword>
<dbReference type="GO" id="GO:0032025">
    <property type="term" value="P:response to cobalt ion"/>
    <property type="evidence" value="ECO:0007669"/>
    <property type="project" value="TreeGrafter"/>
</dbReference>
<keyword evidence="10" id="KW-0921">Nickel transport</keyword>
<comment type="subcellular location">
    <subcellularLocation>
        <location evidence="2 13">Cell membrane</location>
        <topology evidence="2 13">Multi-pass membrane protein</topology>
    </subcellularLocation>
</comment>
<dbReference type="InterPro" id="IPR011541">
    <property type="entry name" value="Ni/Co_transpt_high_affinity"/>
</dbReference>
<keyword evidence="8 13" id="KW-1133">Transmembrane helix</keyword>
<comment type="similarity">
    <text evidence="13">Belongs to the NiCoT transporter (TC 2.A.52) family.</text>
</comment>
<reference evidence="14 15" key="1">
    <citation type="submission" date="2018-04" db="EMBL/GenBank/DDBJ databases">
        <title>Pararhodobacter oceanense sp. nov., isolated from marine intertidal sediment.</title>
        <authorList>
            <person name="Wang X.-L."/>
            <person name="Du Z.-J."/>
        </authorList>
    </citation>
    <scope>NUCLEOTIDE SEQUENCE [LARGE SCALE GENOMIC DNA]</scope>
    <source>
        <strain evidence="14 15">AM505</strain>
    </source>
</reference>
<evidence type="ECO:0000256" key="9">
    <source>
        <dbReference type="ARBA" id="ARBA00023065"/>
    </source>
</evidence>
<dbReference type="Proteomes" id="UP000245911">
    <property type="component" value="Unassembled WGS sequence"/>
</dbReference>
<dbReference type="GO" id="GO:0015099">
    <property type="term" value="F:nickel cation transmembrane transporter activity"/>
    <property type="evidence" value="ECO:0007669"/>
    <property type="project" value="UniProtKB-UniRule"/>
</dbReference>
<organism evidence="14 15">
    <name type="scientific">Pararhodobacter oceanensis</name>
    <dbReference type="NCBI Taxonomy" id="2172121"/>
    <lineage>
        <taxon>Bacteria</taxon>
        <taxon>Pseudomonadati</taxon>
        <taxon>Pseudomonadota</taxon>
        <taxon>Alphaproteobacteria</taxon>
        <taxon>Rhodobacterales</taxon>
        <taxon>Paracoccaceae</taxon>
        <taxon>Pararhodobacter</taxon>
    </lineage>
</organism>
<evidence type="ECO:0000256" key="10">
    <source>
        <dbReference type="ARBA" id="ARBA00023112"/>
    </source>
</evidence>
<name>A0A2T8HPS2_9RHOB</name>
<evidence type="ECO:0000313" key="15">
    <source>
        <dbReference type="Proteomes" id="UP000245911"/>
    </source>
</evidence>
<feature type="transmembrane region" description="Helical" evidence="13">
    <location>
        <begin position="97"/>
        <end position="125"/>
    </location>
</feature>
<comment type="function">
    <text evidence="1">Efflux system for nickel and cobalt.</text>
</comment>
<evidence type="ECO:0000256" key="12">
    <source>
        <dbReference type="ARBA" id="ARBA00023285"/>
    </source>
</evidence>
<dbReference type="EMBL" id="QDKM01000013">
    <property type="protein sequence ID" value="PVH27420.1"/>
    <property type="molecule type" value="Genomic_DNA"/>
</dbReference>
<proteinExistence type="inferred from homology"/>
<evidence type="ECO:0000256" key="6">
    <source>
        <dbReference type="ARBA" id="ARBA00022596"/>
    </source>
</evidence>
<gene>
    <name evidence="14" type="ORF">DDE20_17500</name>
</gene>
<dbReference type="PANTHER" id="PTHR40659">
    <property type="entry name" value="NICKEL/COBALT EFFLUX SYSTEM RCNA"/>
    <property type="match status" value="1"/>
</dbReference>
<dbReference type="OrthoDB" id="9812956at2"/>
<sequence>MRMRLLLPLGALLAALAMLWFALPWGAIQQWALAEQRGFQNAMATALRGIQAGEPLAIWALCAATAAYGFVHALGPGHGKVLIGGAALASKASMRRLGILTLLSSLAQAGTAILLVGSLAFLLRLGSRDLVDLTEAYLAPFSYLAIAAIGAVLVFRGLRSWLRMGRHQHSGTCGCGHAHGPSIDEVSTLNSNRDAVALIASIAIRPCTGALFVLVIAARFEVFWIGALAVVTMGLGTAAFNLMVAGSGVAARRLASLGAGDSQGVQALSAALHVIGGLTIALLSFGMLLPHLF</sequence>
<dbReference type="AlphaFoldDB" id="A0A2T8HPS2"/>
<dbReference type="Pfam" id="PF03824">
    <property type="entry name" value="NicO"/>
    <property type="match status" value="1"/>
</dbReference>
<dbReference type="GO" id="GO:0006824">
    <property type="term" value="P:cobalt ion transport"/>
    <property type="evidence" value="ECO:0007669"/>
    <property type="project" value="UniProtKB-KW"/>
</dbReference>
<evidence type="ECO:0000256" key="8">
    <source>
        <dbReference type="ARBA" id="ARBA00022989"/>
    </source>
</evidence>
<dbReference type="PANTHER" id="PTHR40659:SF1">
    <property type="entry name" value="NICKEL_COBALT EFFLUX SYSTEM RCNA"/>
    <property type="match status" value="1"/>
</dbReference>
<evidence type="ECO:0000256" key="3">
    <source>
        <dbReference type="ARBA" id="ARBA00022426"/>
    </source>
</evidence>
<keyword evidence="7 13" id="KW-0812">Transmembrane</keyword>
<evidence type="ECO:0000256" key="13">
    <source>
        <dbReference type="RuleBase" id="RU362101"/>
    </source>
</evidence>
<keyword evidence="15" id="KW-1185">Reference proteome</keyword>
<keyword evidence="3" id="KW-0171">Cobalt transport</keyword>
<comment type="caution">
    <text evidence="14">The sequence shown here is derived from an EMBL/GenBank/DDBJ whole genome shotgun (WGS) entry which is preliminary data.</text>
</comment>
<keyword evidence="11 13" id="KW-0472">Membrane</keyword>
<evidence type="ECO:0000256" key="1">
    <source>
        <dbReference type="ARBA" id="ARBA00002510"/>
    </source>
</evidence>
<evidence type="ECO:0000313" key="14">
    <source>
        <dbReference type="EMBL" id="PVH27420.1"/>
    </source>
</evidence>
<evidence type="ECO:0000256" key="4">
    <source>
        <dbReference type="ARBA" id="ARBA00022448"/>
    </source>
</evidence>
<evidence type="ECO:0000256" key="5">
    <source>
        <dbReference type="ARBA" id="ARBA00022475"/>
    </source>
</evidence>
<feature type="transmembrane region" description="Helical" evidence="13">
    <location>
        <begin position="265"/>
        <end position="289"/>
    </location>
</feature>
<feature type="transmembrane region" description="Helical" evidence="13">
    <location>
        <begin position="137"/>
        <end position="158"/>
    </location>
</feature>
<dbReference type="InterPro" id="IPR051224">
    <property type="entry name" value="NiCoT_RcnA"/>
</dbReference>
<keyword evidence="9" id="KW-0406">Ion transport</keyword>
<protein>
    <recommendedName>
        <fullName evidence="13">Nickel/cobalt efflux system</fullName>
    </recommendedName>
</protein>
<evidence type="ECO:0000256" key="11">
    <source>
        <dbReference type="ARBA" id="ARBA00023136"/>
    </source>
</evidence>
<evidence type="ECO:0000256" key="7">
    <source>
        <dbReference type="ARBA" id="ARBA00022692"/>
    </source>
</evidence>
<dbReference type="GO" id="GO:0005886">
    <property type="term" value="C:plasma membrane"/>
    <property type="evidence" value="ECO:0007669"/>
    <property type="project" value="UniProtKB-SubCell"/>
</dbReference>